<dbReference type="PANTHER" id="PTHR16458">
    <property type="entry name" value="GLYCINE N-METHYLTRANSFERASE"/>
    <property type="match status" value="1"/>
</dbReference>
<dbReference type="GO" id="GO:0046500">
    <property type="term" value="P:S-adenosylmethionine metabolic process"/>
    <property type="evidence" value="ECO:0007669"/>
    <property type="project" value="TreeGrafter"/>
</dbReference>
<dbReference type="PANTHER" id="PTHR16458:SF2">
    <property type="entry name" value="GLYCINE N-METHYLTRANSFERASE"/>
    <property type="match status" value="1"/>
</dbReference>
<dbReference type="PROSITE" id="PS51600">
    <property type="entry name" value="SAM_GNMT"/>
    <property type="match status" value="1"/>
</dbReference>
<dbReference type="GO" id="GO:0019286">
    <property type="term" value="P:glycine betaine biosynthetic process from glycine"/>
    <property type="evidence" value="ECO:0007669"/>
    <property type="project" value="UniProtKB-ARBA"/>
</dbReference>
<dbReference type="InterPro" id="IPR041698">
    <property type="entry name" value="Methyltransf_25"/>
</dbReference>
<dbReference type="FunFam" id="3.40.50.150:FF:000461">
    <property type="entry name" value="Sarcosine/dimethylglycine N-methyltransferase"/>
    <property type="match status" value="1"/>
</dbReference>
<dbReference type="GO" id="GO:0005829">
    <property type="term" value="C:cytosol"/>
    <property type="evidence" value="ECO:0007669"/>
    <property type="project" value="TreeGrafter"/>
</dbReference>
<evidence type="ECO:0000256" key="3">
    <source>
        <dbReference type="ARBA" id="ARBA00022691"/>
    </source>
</evidence>
<dbReference type="GO" id="GO:0051289">
    <property type="term" value="P:protein homotetramerization"/>
    <property type="evidence" value="ECO:0007669"/>
    <property type="project" value="TreeGrafter"/>
</dbReference>
<dbReference type="AlphaFoldDB" id="A0A1U7JGN3"/>
<dbReference type="GO" id="GO:0052729">
    <property type="term" value="F:dimethylglycine N-methyltransferase activity"/>
    <property type="evidence" value="ECO:0007669"/>
    <property type="project" value="UniProtKB-ARBA"/>
</dbReference>
<name>A0A1U7JGN3_9HYPH</name>
<evidence type="ECO:0000313" key="8">
    <source>
        <dbReference type="Proteomes" id="UP000185783"/>
    </source>
</evidence>
<dbReference type="STRING" id="197461.A3843_11835"/>
<dbReference type="InterPro" id="IPR029063">
    <property type="entry name" value="SAM-dependent_MTases_sf"/>
</dbReference>
<dbReference type="OrthoDB" id="9765084at2"/>
<dbReference type="GO" id="GO:0006730">
    <property type="term" value="P:one-carbon metabolic process"/>
    <property type="evidence" value="ECO:0007669"/>
    <property type="project" value="TreeGrafter"/>
</dbReference>
<dbReference type="GO" id="GO:0017174">
    <property type="term" value="F:glycine N-methyltransferase activity"/>
    <property type="evidence" value="ECO:0007669"/>
    <property type="project" value="InterPro"/>
</dbReference>
<dbReference type="GO" id="GO:0016594">
    <property type="term" value="F:glycine binding"/>
    <property type="evidence" value="ECO:0007669"/>
    <property type="project" value="TreeGrafter"/>
</dbReference>
<dbReference type="Pfam" id="PF08241">
    <property type="entry name" value="Methyltransf_11"/>
    <property type="match status" value="1"/>
</dbReference>
<dbReference type="GO" id="GO:0046498">
    <property type="term" value="P:S-adenosylhomocysteine metabolic process"/>
    <property type="evidence" value="ECO:0007669"/>
    <property type="project" value="TreeGrafter"/>
</dbReference>
<feature type="domain" description="Methyltransferase type 11" evidence="5">
    <location>
        <begin position="352"/>
        <end position="450"/>
    </location>
</feature>
<dbReference type="Gene3D" id="3.30.46.10">
    <property type="entry name" value="Glycine N-methyltransferase, chain A, domain 1"/>
    <property type="match status" value="1"/>
</dbReference>
<protein>
    <submittedName>
        <fullName evidence="7">SAM-dependent methyltransferase</fullName>
    </submittedName>
</protein>
<dbReference type="SUPFAM" id="SSF53335">
    <property type="entry name" value="S-adenosyl-L-methionine-dependent methyltransferases"/>
    <property type="match status" value="2"/>
</dbReference>
<accession>A0A1U7JGN3</accession>
<dbReference type="GO" id="GO:1904047">
    <property type="term" value="F:S-adenosyl-L-methionine binding"/>
    <property type="evidence" value="ECO:0007669"/>
    <property type="project" value="TreeGrafter"/>
</dbReference>
<dbReference type="GO" id="GO:1901052">
    <property type="term" value="P:sarcosine metabolic process"/>
    <property type="evidence" value="ECO:0007669"/>
    <property type="project" value="TreeGrafter"/>
</dbReference>
<keyword evidence="2 7" id="KW-0808">Transferase</keyword>
<dbReference type="Gene3D" id="3.40.50.150">
    <property type="entry name" value="Vaccinia Virus protein VP39"/>
    <property type="match status" value="2"/>
</dbReference>
<dbReference type="GO" id="GO:0032259">
    <property type="term" value="P:methylation"/>
    <property type="evidence" value="ECO:0007669"/>
    <property type="project" value="UniProtKB-KW"/>
</dbReference>
<dbReference type="CDD" id="cd02440">
    <property type="entry name" value="AdoMet_MTases"/>
    <property type="match status" value="2"/>
</dbReference>
<gene>
    <name evidence="7" type="ORF">A3843_11835</name>
</gene>
<dbReference type="Proteomes" id="UP000185783">
    <property type="component" value="Unassembled WGS sequence"/>
</dbReference>
<dbReference type="Pfam" id="PF13649">
    <property type="entry name" value="Methyltransf_25"/>
    <property type="match status" value="1"/>
</dbReference>
<proteinExistence type="predicted"/>
<keyword evidence="8" id="KW-1185">Reference proteome</keyword>
<dbReference type="EMBL" id="LVVZ01000018">
    <property type="protein sequence ID" value="OKL43801.1"/>
    <property type="molecule type" value="Genomic_DNA"/>
</dbReference>
<dbReference type="GO" id="GO:0042802">
    <property type="term" value="F:identical protein binding"/>
    <property type="evidence" value="ECO:0007669"/>
    <property type="project" value="TreeGrafter"/>
</dbReference>
<dbReference type="InterPro" id="IPR013216">
    <property type="entry name" value="Methyltransf_11"/>
</dbReference>
<evidence type="ECO:0000313" key="7">
    <source>
        <dbReference type="EMBL" id="OKL43801.1"/>
    </source>
</evidence>
<dbReference type="GO" id="GO:0006111">
    <property type="term" value="P:regulation of gluconeogenesis"/>
    <property type="evidence" value="ECO:0007669"/>
    <property type="project" value="TreeGrafter"/>
</dbReference>
<dbReference type="InterPro" id="IPR014369">
    <property type="entry name" value="Gly/Sar_N_MeTrfase"/>
</dbReference>
<evidence type="ECO:0000256" key="2">
    <source>
        <dbReference type="ARBA" id="ARBA00022679"/>
    </source>
</evidence>
<keyword evidence="1 7" id="KW-0489">Methyltransferase</keyword>
<evidence type="ECO:0000259" key="6">
    <source>
        <dbReference type="Pfam" id="PF13649"/>
    </source>
</evidence>
<dbReference type="RefSeq" id="WP_028481482.1">
    <property type="nucleotide sequence ID" value="NZ_LVVZ01000018.1"/>
</dbReference>
<sequence length="561" mass="64434">MSKQNLSNAELTMRDQVYGDNPLEDRETDHYKKEYISTFVDKWDELIDWDGRAESEGQFFIDILRARGKERILDVACGTGFHSVRLMENGFDVTAADGSAAMVAKAFNNAQSRGLILKTVQADWRWLNRDVHGKYDAIICLGNSFTHLYEESDRRRALAEFYAALKHDGVLILDQRNYDAMLDRGFTTKHKYYYCGEQVTAEPDHVDEGLLRMRYSFPDGSEYTLNMCPIRKNYLRRLLSEAGFERVRTYGDFQETYAEDDPDFFIHVAEKSALHLVRWGGTVAEGQEDIRDYTEDYYDSDDAAVFYSTIWGGEDLHVGLYDTTQDIRSASDLTIDRMIDTLPPLTKDSHVLDMGAGFGGAMRRLVKKTGCQATCLNISETQNEYNLQKIRQARLNDRIKVKHGVFEDVPFEDASFDVVWSQDAFLHSDQRNKVLAEALRVLKPGGSLIFTDPMQADEVNVENLQPVYDRLRLNSMGSFRFYREAAETLGFETVGLDEMTHNMRAHYARVKQEIEKNYELLREKGASAEYLDKMLVGMDHWVNACDSGNLAWGILHFRKRA</sequence>
<comment type="caution">
    <text evidence="7">The sequence shown here is derived from an EMBL/GenBank/DDBJ whole genome shotgun (WGS) entry which is preliminary data.</text>
</comment>
<evidence type="ECO:0000256" key="1">
    <source>
        <dbReference type="ARBA" id="ARBA00022603"/>
    </source>
</evidence>
<keyword evidence="3" id="KW-0949">S-adenosyl-L-methionine</keyword>
<evidence type="ECO:0000256" key="4">
    <source>
        <dbReference type="ARBA" id="ARBA00060542"/>
    </source>
</evidence>
<reference evidence="7 8" key="1">
    <citation type="submission" date="2016-03" db="EMBL/GenBank/DDBJ databases">
        <title>Genome sequence of Nesiotobacter sp. nov., a moderately halophilic alphaproteobacterium isolated from the Yellow Sea, China.</title>
        <authorList>
            <person name="Zhang G."/>
            <person name="Zhang R."/>
        </authorList>
    </citation>
    <scope>NUCLEOTIDE SEQUENCE [LARGE SCALE GENOMIC DNA]</scope>
    <source>
        <strain evidence="7 8">WB1-6</strain>
    </source>
</reference>
<feature type="domain" description="Methyltransferase" evidence="6">
    <location>
        <begin position="72"/>
        <end position="169"/>
    </location>
</feature>
<organism evidence="7 8">
    <name type="scientific">Pseudovibrio exalbescens</name>
    <dbReference type="NCBI Taxonomy" id="197461"/>
    <lineage>
        <taxon>Bacteria</taxon>
        <taxon>Pseudomonadati</taxon>
        <taxon>Pseudomonadota</taxon>
        <taxon>Alphaproteobacteria</taxon>
        <taxon>Hyphomicrobiales</taxon>
        <taxon>Stappiaceae</taxon>
        <taxon>Pseudovibrio</taxon>
    </lineage>
</organism>
<evidence type="ECO:0000259" key="5">
    <source>
        <dbReference type="Pfam" id="PF08241"/>
    </source>
</evidence>
<comment type="pathway">
    <text evidence="4">Amine and polyamine biosynthesis; betaine biosynthesis via glycine pathway; betaine from glycine: step 3/3.</text>
</comment>